<reference evidence="2" key="1">
    <citation type="journal article" date="2017" name="Biotechnol. Biofuels">
        <title>Evaluation of environmental bacterial communities as a factor affecting the growth of duckweed Lemna minor.</title>
        <authorList>
            <person name="Ishizawa H."/>
            <person name="Kuroda M."/>
            <person name="Morikawa M."/>
            <person name="Ike M."/>
        </authorList>
    </citation>
    <scope>NUCLEOTIDE SEQUENCE [LARGE SCALE GENOMIC DNA]</scope>
    <source>
        <strain evidence="2">M6</strain>
    </source>
</reference>
<accession>A0A3G9FXZ7</accession>
<reference evidence="2" key="2">
    <citation type="journal article" date="2017" name="Plant Physiol. Biochem.">
        <title>Differential oxidative and antioxidative response of duckweed Lemna minor toward plant growth promoting/inhibiting bacteria.</title>
        <authorList>
            <person name="Ishizawa H."/>
            <person name="Kuroda M."/>
            <person name="Morikawa M."/>
            <person name="Ike M."/>
        </authorList>
    </citation>
    <scope>NUCLEOTIDE SEQUENCE [LARGE SCALE GENOMIC DNA]</scope>
    <source>
        <strain evidence="2">M6</strain>
    </source>
</reference>
<evidence type="ECO:0000313" key="1">
    <source>
        <dbReference type="EMBL" id="BBF79910.1"/>
    </source>
</evidence>
<organism evidence="1 2">
    <name type="scientific">Asticcacaulis excentricus</name>
    <dbReference type="NCBI Taxonomy" id="78587"/>
    <lineage>
        <taxon>Bacteria</taxon>
        <taxon>Pseudomonadati</taxon>
        <taxon>Pseudomonadota</taxon>
        <taxon>Alphaproteobacteria</taxon>
        <taxon>Caulobacterales</taxon>
        <taxon>Caulobacteraceae</taxon>
        <taxon>Asticcacaulis</taxon>
    </lineage>
</organism>
<protein>
    <submittedName>
        <fullName evidence="1">Uncharacterized protein</fullName>
    </submittedName>
</protein>
<dbReference type="EMBL" id="AP018827">
    <property type="protein sequence ID" value="BBF79910.1"/>
    <property type="molecule type" value="Genomic_DNA"/>
</dbReference>
<dbReference type="AlphaFoldDB" id="A0A3G9FXZ7"/>
<name>A0A3G9FXZ7_9CAUL</name>
<evidence type="ECO:0000313" key="2">
    <source>
        <dbReference type="Proteomes" id="UP000278756"/>
    </source>
</evidence>
<gene>
    <name evidence="1" type="ORF">EM6_0487</name>
</gene>
<proteinExistence type="predicted"/>
<sequence length="121" mass="13662">MNQATAPVRLGHDQIKRVAGRITFTALPMPPFRIKHLLIGRDSLVPQVPVCAPHTDNSALAHPIFWARMLTACNPKNSSDRTLRFSAPRGADDDRHRFVVGLERKGHRTRAVAQVFQYRPF</sequence>
<dbReference type="Proteomes" id="UP000278756">
    <property type="component" value="Chromosome 1"/>
</dbReference>